<reference evidence="3" key="1">
    <citation type="journal article" date="2014" name="Int. J. Syst. Evol. Microbiol.">
        <title>Complete genome sequence of Corynebacterium casei LMG S-19264T (=DSM 44701T), isolated from a smear-ripened cheese.</title>
        <authorList>
            <consortium name="US DOE Joint Genome Institute (JGI-PGF)"/>
            <person name="Walter F."/>
            <person name="Albersmeier A."/>
            <person name="Kalinowski J."/>
            <person name="Ruckert C."/>
        </authorList>
    </citation>
    <scope>NUCLEOTIDE SEQUENCE</scope>
    <source>
        <strain evidence="3">CGMCC 1.12726</strain>
    </source>
</reference>
<dbReference type="InterPro" id="IPR036591">
    <property type="entry name" value="YggU-like_sf"/>
</dbReference>
<protein>
    <recommendedName>
        <fullName evidence="2">UPF0235 protein GCM10010960_16860</fullName>
    </recommendedName>
</protein>
<dbReference type="HAMAP" id="MF_00634">
    <property type="entry name" value="UPF0235"/>
    <property type="match status" value="1"/>
</dbReference>
<dbReference type="InterPro" id="IPR003746">
    <property type="entry name" value="DUF167"/>
</dbReference>
<dbReference type="AlphaFoldDB" id="A0A917CRF3"/>
<dbReference type="PANTHER" id="PTHR13420:SF7">
    <property type="entry name" value="UPF0235 PROTEIN C15ORF40"/>
    <property type="match status" value="1"/>
</dbReference>
<evidence type="ECO:0000313" key="3">
    <source>
        <dbReference type="EMBL" id="GGF95830.1"/>
    </source>
</evidence>
<dbReference type="SMART" id="SM01152">
    <property type="entry name" value="DUF167"/>
    <property type="match status" value="1"/>
</dbReference>
<evidence type="ECO:0000256" key="2">
    <source>
        <dbReference type="HAMAP-Rule" id="MF_00634"/>
    </source>
</evidence>
<dbReference type="RefSeq" id="WP_188449906.1">
    <property type="nucleotide sequence ID" value="NZ_BMFO01000003.1"/>
</dbReference>
<accession>A0A917CRF3</accession>
<organism evidence="3 4">
    <name type="scientific">Arenimonas maotaiensis</name>
    <dbReference type="NCBI Taxonomy" id="1446479"/>
    <lineage>
        <taxon>Bacteria</taxon>
        <taxon>Pseudomonadati</taxon>
        <taxon>Pseudomonadota</taxon>
        <taxon>Gammaproteobacteria</taxon>
        <taxon>Lysobacterales</taxon>
        <taxon>Lysobacteraceae</taxon>
        <taxon>Arenimonas</taxon>
    </lineage>
</organism>
<dbReference type="SUPFAM" id="SSF69786">
    <property type="entry name" value="YggU-like"/>
    <property type="match status" value="1"/>
</dbReference>
<dbReference type="Gene3D" id="3.30.1200.10">
    <property type="entry name" value="YggU-like"/>
    <property type="match status" value="1"/>
</dbReference>
<reference evidence="3" key="2">
    <citation type="submission" date="2020-09" db="EMBL/GenBank/DDBJ databases">
        <authorList>
            <person name="Sun Q."/>
            <person name="Zhou Y."/>
        </authorList>
    </citation>
    <scope>NUCLEOTIDE SEQUENCE</scope>
    <source>
        <strain evidence="3">CGMCC 1.12726</strain>
    </source>
</reference>
<dbReference type="Proteomes" id="UP000632858">
    <property type="component" value="Unassembled WGS sequence"/>
</dbReference>
<dbReference type="PANTHER" id="PTHR13420">
    <property type="entry name" value="UPF0235 PROTEIN C15ORF40"/>
    <property type="match status" value="1"/>
</dbReference>
<dbReference type="GO" id="GO:0005737">
    <property type="term" value="C:cytoplasm"/>
    <property type="evidence" value="ECO:0007669"/>
    <property type="project" value="TreeGrafter"/>
</dbReference>
<dbReference type="Pfam" id="PF02594">
    <property type="entry name" value="DUF167"/>
    <property type="match status" value="1"/>
</dbReference>
<proteinExistence type="inferred from homology"/>
<dbReference type="EMBL" id="BMFO01000003">
    <property type="protein sequence ID" value="GGF95830.1"/>
    <property type="molecule type" value="Genomic_DNA"/>
</dbReference>
<gene>
    <name evidence="3" type="ORF">GCM10010960_16860</name>
</gene>
<sequence length="84" mass="9175">MSDVRRNGATTRILQVKVKPNARLERLEQAEDGTWLASIKAQPVDGKANEALIALVAEHFGLRKNQVSIKSGGAGRLKRLLIEA</sequence>
<evidence type="ECO:0000256" key="1">
    <source>
        <dbReference type="ARBA" id="ARBA00010364"/>
    </source>
</evidence>
<comment type="similarity">
    <text evidence="1 2">Belongs to the UPF0235 family.</text>
</comment>
<comment type="caution">
    <text evidence="3">The sequence shown here is derived from an EMBL/GenBank/DDBJ whole genome shotgun (WGS) entry which is preliminary data.</text>
</comment>
<name>A0A917CRF3_9GAMM</name>
<keyword evidence="4" id="KW-1185">Reference proteome</keyword>
<dbReference type="NCBIfam" id="TIGR00251">
    <property type="entry name" value="DUF167 family protein"/>
    <property type="match status" value="1"/>
</dbReference>
<evidence type="ECO:0000313" key="4">
    <source>
        <dbReference type="Proteomes" id="UP000632858"/>
    </source>
</evidence>